<feature type="transmembrane region" description="Helical" evidence="1">
    <location>
        <begin position="221"/>
        <end position="243"/>
    </location>
</feature>
<dbReference type="Pfam" id="PF13398">
    <property type="entry name" value="Peptidase_M50B"/>
    <property type="match status" value="1"/>
</dbReference>
<keyword evidence="1" id="KW-0812">Transmembrane</keyword>
<dbReference type="InterPro" id="IPR049500">
    <property type="entry name" value="Peptidase_M50B-like"/>
</dbReference>
<accession>A0A9X1SVX7</accession>
<dbReference type="EMBL" id="JAJOMB010000015">
    <property type="protein sequence ID" value="MCD5314156.1"/>
    <property type="molecule type" value="Genomic_DNA"/>
</dbReference>
<keyword evidence="1" id="KW-0472">Membrane</keyword>
<keyword evidence="1" id="KW-1133">Transmembrane helix</keyword>
<dbReference type="Proteomes" id="UP001138997">
    <property type="component" value="Unassembled WGS sequence"/>
</dbReference>
<organism evidence="2 3">
    <name type="scientific">Kineosporia babensis</name>
    <dbReference type="NCBI Taxonomy" id="499548"/>
    <lineage>
        <taxon>Bacteria</taxon>
        <taxon>Bacillati</taxon>
        <taxon>Actinomycetota</taxon>
        <taxon>Actinomycetes</taxon>
        <taxon>Kineosporiales</taxon>
        <taxon>Kineosporiaceae</taxon>
        <taxon>Kineosporia</taxon>
    </lineage>
</organism>
<comment type="caution">
    <text evidence="2">The sequence shown here is derived from an EMBL/GenBank/DDBJ whole genome shotgun (WGS) entry which is preliminary data.</text>
</comment>
<proteinExistence type="predicted"/>
<gene>
    <name evidence="2" type="ORF">LR394_24915</name>
</gene>
<sequence length="247" mass="26150">MSSATSSTLDWDNLSWDSLGDERLLVIVLMVAAVVLTGERTTWRVLRNVVTIAHEGGHAVAALVMGRELAGIKLHSDTSGVTLSRGKPRGPGMIFTALAGYPAPSLLGVGLAALVGLDRIQWLLWIVVALLAILLTQIRNAFGLLTVVATGAAAVAVIIWGNERTTLGFACAVTWLLLIGGLRAVIELQRSRRAQGSGSRGGPPVTSDADQLAWLSHIPGLFWVVVFFAVSLVSIVAGGWLMLSWNP</sequence>
<feature type="transmembrane region" description="Helical" evidence="1">
    <location>
        <begin position="142"/>
        <end position="161"/>
    </location>
</feature>
<feature type="transmembrane region" description="Helical" evidence="1">
    <location>
        <begin position="93"/>
        <end position="114"/>
    </location>
</feature>
<evidence type="ECO:0000313" key="3">
    <source>
        <dbReference type="Proteomes" id="UP001138997"/>
    </source>
</evidence>
<keyword evidence="3" id="KW-1185">Reference proteome</keyword>
<evidence type="ECO:0000313" key="2">
    <source>
        <dbReference type="EMBL" id="MCD5314156.1"/>
    </source>
</evidence>
<name>A0A9X1SVX7_9ACTN</name>
<dbReference type="AlphaFoldDB" id="A0A9X1SVX7"/>
<feature type="transmembrane region" description="Helical" evidence="1">
    <location>
        <begin position="120"/>
        <end position="135"/>
    </location>
</feature>
<evidence type="ECO:0000256" key="1">
    <source>
        <dbReference type="SAM" id="Phobius"/>
    </source>
</evidence>
<feature type="transmembrane region" description="Helical" evidence="1">
    <location>
        <begin position="20"/>
        <end position="38"/>
    </location>
</feature>
<feature type="transmembrane region" description="Helical" evidence="1">
    <location>
        <begin position="167"/>
        <end position="186"/>
    </location>
</feature>
<protein>
    <submittedName>
        <fullName evidence="2">M50 family metallopeptidase</fullName>
    </submittedName>
</protein>
<dbReference type="RefSeq" id="WP_231446444.1">
    <property type="nucleotide sequence ID" value="NZ_JAJOMB010000015.1"/>
</dbReference>
<reference evidence="2" key="1">
    <citation type="submission" date="2021-11" db="EMBL/GenBank/DDBJ databases">
        <title>Streptomyces corallinus and Kineosporia corallina sp. nov., two new coral-derived marine actinobacteria.</title>
        <authorList>
            <person name="Buangrab K."/>
            <person name="Sutthacheep M."/>
            <person name="Yeemin T."/>
            <person name="Harunari E."/>
            <person name="Igarashi Y."/>
            <person name="Sripreechasak P."/>
            <person name="Kanchanasin P."/>
            <person name="Tanasupawat S."/>
            <person name="Phongsopitanun W."/>
        </authorList>
    </citation>
    <scope>NUCLEOTIDE SEQUENCE</scope>
    <source>
        <strain evidence="2">JCM 31032</strain>
    </source>
</reference>